<evidence type="ECO:0000313" key="1">
    <source>
        <dbReference type="EMBL" id="EXK79453.1"/>
    </source>
</evidence>
<dbReference type="HOGENOM" id="CLU_3377172_0_0_1"/>
<gene>
    <name evidence="1" type="ORF">FOQG_15923</name>
</gene>
<dbReference type="AlphaFoldDB" id="X0BKM6"/>
<reference evidence="1 2" key="1">
    <citation type="submission" date="2011-11" db="EMBL/GenBank/DDBJ databases">
        <title>The Genome Sequence of Fusarium oxysporum PHW815.</title>
        <authorList>
            <consortium name="The Broad Institute Genome Sequencing Platform"/>
            <person name="Ma L.-J."/>
            <person name="Gale L.R."/>
            <person name="Schwartz D.C."/>
            <person name="Zhou S."/>
            <person name="Corby-Kistler H."/>
            <person name="Young S.K."/>
            <person name="Zeng Q."/>
            <person name="Gargeya S."/>
            <person name="Fitzgerald M."/>
            <person name="Haas B."/>
            <person name="Abouelleil A."/>
            <person name="Alvarado L."/>
            <person name="Arachchi H.M."/>
            <person name="Berlin A."/>
            <person name="Brown A."/>
            <person name="Chapman S.B."/>
            <person name="Chen Z."/>
            <person name="Dunbar C."/>
            <person name="Freedman E."/>
            <person name="Gearin G."/>
            <person name="Goldberg J."/>
            <person name="Griggs A."/>
            <person name="Gujja S."/>
            <person name="Heiman D."/>
            <person name="Howarth C."/>
            <person name="Larson L."/>
            <person name="Lui A."/>
            <person name="MacDonald P.J.P."/>
            <person name="Montmayeur A."/>
            <person name="Murphy C."/>
            <person name="Neiman D."/>
            <person name="Pearson M."/>
            <person name="Priest M."/>
            <person name="Roberts A."/>
            <person name="Saif S."/>
            <person name="Shea T."/>
            <person name="Shenoy N."/>
            <person name="Sisk P."/>
            <person name="Stolte C."/>
            <person name="Sykes S."/>
            <person name="Wortman J."/>
            <person name="Nusbaum C."/>
            <person name="Birren B."/>
        </authorList>
    </citation>
    <scope>NUCLEOTIDE SEQUENCE [LARGE SCALE GENOMIC DNA]</scope>
    <source>
        <strain evidence="1 2">54005</strain>
    </source>
</reference>
<accession>X0BKM6</accession>
<organism evidence="1 2">
    <name type="scientific">Fusarium oxysporum f. sp. raphani 54005</name>
    <dbReference type="NCBI Taxonomy" id="1089458"/>
    <lineage>
        <taxon>Eukaryota</taxon>
        <taxon>Fungi</taxon>
        <taxon>Dikarya</taxon>
        <taxon>Ascomycota</taxon>
        <taxon>Pezizomycotina</taxon>
        <taxon>Sordariomycetes</taxon>
        <taxon>Hypocreomycetidae</taxon>
        <taxon>Hypocreales</taxon>
        <taxon>Nectriaceae</taxon>
        <taxon>Fusarium</taxon>
        <taxon>Fusarium oxysporum species complex</taxon>
    </lineage>
</organism>
<dbReference type="EMBL" id="JH658470">
    <property type="protein sequence ID" value="EXK79453.1"/>
    <property type="molecule type" value="Genomic_DNA"/>
</dbReference>
<dbReference type="Proteomes" id="UP000030663">
    <property type="component" value="Unassembled WGS sequence"/>
</dbReference>
<proteinExistence type="predicted"/>
<evidence type="ECO:0000313" key="2">
    <source>
        <dbReference type="Proteomes" id="UP000030663"/>
    </source>
</evidence>
<protein>
    <submittedName>
        <fullName evidence="1">Uncharacterized protein</fullName>
    </submittedName>
</protein>
<name>X0BKM6_FUSOX</name>
<keyword evidence="2" id="KW-1185">Reference proteome</keyword>
<sequence>MQPTFLTSHLRQGVDLSRGVTAAPNHYAMRQKIG</sequence>